<dbReference type="SUPFAM" id="SSF56784">
    <property type="entry name" value="HAD-like"/>
    <property type="match status" value="1"/>
</dbReference>
<feature type="transmembrane region" description="Helical" evidence="11">
    <location>
        <begin position="1916"/>
        <end position="1934"/>
    </location>
</feature>
<keyword evidence="4" id="KW-0547">Nucleotide-binding</keyword>
<dbReference type="InterPro" id="IPR018303">
    <property type="entry name" value="ATPase_P-typ_P_site"/>
</dbReference>
<evidence type="ECO:0000256" key="4">
    <source>
        <dbReference type="ARBA" id="ARBA00022741"/>
    </source>
</evidence>
<feature type="compositionally biased region" description="Polar residues" evidence="10">
    <location>
        <begin position="20"/>
        <end position="33"/>
    </location>
</feature>
<keyword evidence="2 11" id="KW-0812">Transmembrane</keyword>
<evidence type="ECO:0000256" key="11">
    <source>
        <dbReference type="SAM" id="Phobius"/>
    </source>
</evidence>
<feature type="compositionally biased region" description="Basic residues" evidence="10">
    <location>
        <begin position="522"/>
        <end position="536"/>
    </location>
</feature>
<keyword evidence="3" id="KW-0479">Metal-binding</keyword>
<dbReference type="PROSITE" id="PS50125">
    <property type="entry name" value="GUANYLATE_CYCLASE_2"/>
    <property type="match status" value="2"/>
</dbReference>
<dbReference type="SMART" id="SM00044">
    <property type="entry name" value="CYCc"/>
    <property type="match status" value="2"/>
</dbReference>
<comment type="similarity">
    <text evidence="9">Belongs to the adenylyl cyclase class-4/guanylyl cyclase family.</text>
</comment>
<feature type="domain" description="Guanylate cyclase" evidence="12">
    <location>
        <begin position="1994"/>
        <end position="2149"/>
    </location>
</feature>
<feature type="transmembrane region" description="Helical" evidence="11">
    <location>
        <begin position="1548"/>
        <end position="1573"/>
    </location>
</feature>
<evidence type="ECO:0000256" key="3">
    <source>
        <dbReference type="ARBA" id="ARBA00022723"/>
    </source>
</evidence>
<evidence type="ECO:0000256" key="8">
    <source>
        <dbReference type="ARBA" id="ARBA00023239"/>
    </source>
</evidence>
<dbReference type="InterPro" id="IPR008250">
    <property type="entry name" value="ATPase_P-typ_transduc_dom_A_sf"/>
</dbReference>
<dbReference type="SUPFAM" id="SSF81665">
    <property type="entry name" value="Calcium ATPase, transmembrane domain M"/>
    <property type="match status" value="1"/>
</dbReference>
<evidence type="ECO:0000313" key="14">
    <source>
        <dbReference type="Proteomes" id="UP000244803"/>
    </source>
</evidence>
<accession>A0A976M912</accession>
<gene>
    <name evidence="13" type="ORF">MACJ_001720</name>
</gene>
<feature type="transmembrane region" description="Helical" evidence="11">
    <location>
        <begin position="1850"/>
        <end position="1868"/>
    </location>
</feature>
<feature type="transmembrane region" description="Helical" evidence="11">
    <location>
        <begin position="399"/>
        <end position="420"/>
    </location>
</feature>
<dbReference type="InterPro" id="IPR044492">
    <property type="entry name" value="P_typ_ATPase_HD_dom"/>
</dbReference>
<feature type="transmembrane region" description="Helical" evidence="11">
    <location>
        <begin position="2635"/>
        <end position="2654"/>
    </location>
</feature>
<evidence type="ECO:0000256" key="2">
    <source>
        <dbReference type="ARBA" id="ARBA00022692"/>
    </source>
</evidence>
<dbReference type="GO" id="GO:0000166">
    <property type="term" value="F:nucleotide binding"/>
    <property type="evidence" value="ECO:0007669"/>
    <property type="project" value="UniProtKB-KW"/>
</dbReference>
<feature type="compositionally biased region" description="Polar residues" evidence="10">
    <location>
        <begin position="503"/>
        <end position="515"/>
    </location>
</feature>
<dbReference type="PANTHER" id="PTHR24092:SF175">
    <property type="entry name" value="PHOSPHOLIPID-TRANSPORTING ATPASE"/>
    <property type="match status" value="1"/>
</dbReference>
<dbReference type="InterPro" id="IPR023299">
    <property type="entry name" value="ATPase_P-typ_cyto_dom_N"/>
</dbReference>
<feature type="transmembrane region" description="Helical" evidence="11">
    <location>
        <begin position="1593"/>
        <end position="1612"/>
    </location>
</feature>
<evidence type="ECO:0000256" key="5">
    <source>
        <dbReference type="ARBA" id="ARBA00022842"/>
    </source>
</evidence>
<dbReference type="GO" id="GO:0009190">
    <property type="term" value="P:cyclic nucleotide biosynthetic process"/>
    <property type="evidence" value="ECO:0007669"/>
    <property type="project" value="InterPro"/>
</dbReference>
<dbReference type="Gene3D" id="3.40.50.1000">
    <property type="entry name" value="HAD superfamily/HAD-like"/>
    <property type="match status" value="1"/>
</dbReference>
<feature type="compositionally biased region" description="Polar residues" evidence="10">
    <location>
        <begin position="661"/>
        <end position="699"/>
    </location>
</feature>
<dbReference type="InterPro" id="IPR023214">
    <property type="entry name" value="HAD_sf"/>
</dbReference>
<dbReference type="SUPFAM" id="SSF55073">
    <property type="entry name" value="Nucleotide cyclase"/>
    <property type="match status" value="2"/>
</dbReference>
<evidence type="ECO:0000256" key="10">
    <source>
        <dbReference type="SAM" id="MobiDB-lite"/>
    </source>
</evidence>
<feature type="transmembrane region" description="Helical" evidence="11">
    <location>
        <begin position="196"/>
        <end position="217"/>
    </location>
</feature>
<feature type="compositionally biased region" description="Polar residues" evidence="10">
    <location>
        <begin position="41"/>
        <end position="50"/>
    </location>
</feature>
<dbReference type="EMBL" id="CP056068">
    <property type="protein sequence ID" value="UKJ90785.2"/>
    <property type="molecule type" value="Genomic_DNA"/>
</dbReference>
<dbReference type="SUPFAM" id="SSF81653">
    <property type="entry name" value="Calcium ATPase, transduction domain A"/>
    <property type="match status" value="1"/>
</dbReference>
<dbReference type="InterPro" id="IPR032630">
    <property type="entry name" value="P_typ_ATPase_c"/>
</dbReference>
<dbReference type="GO" id="GO:0140326">
    <property type="term" value="F:ATPase-coupled intramembrane lipid transporter activity"/>
    <property type="evidence" value="ECO:0007669"/>
    <property type="project" value="TreeGrafter"/>
</dbReference>
<dbReference type="GO" id="GO:0005886">
    <property type="term" value="C:plasma membrane"/>
    <property type="evidence" value="ECO:0007669"/>
    <property type="project" value="TreeGrafter"/>
</dbReference>
<evidence type="ECO:0000256" key="9">
    <source>
        <dbReference type="RuleBase" id="RU000405"/>
    </source>
</evidence>
<dbReference type="InterPro" id="IPR029787">
    <property type="entry name" value="Nucleotide_cyclase"/>
</dbReference>
<dbReference type="SUPFAM" id="SSF81660">
    <property type="entry name" value="Metal cation-transporting ATPase, ATP-binding domain N"/>
    <property type="match status" value="1"/>
</dbReference>
<evidence type="ECO:0000256" key="7">
    <source>
        <dbReference type="ARBA" id="ARBA00023136"/>
    </source>
</evidence>
<feature type="region of interest" description="Disordered" evidence="10">
    <location>
        <begin position="1"/>
        <end position="106"/>
    </location>
</feature>
<dbReference type="OrthoDB" id="354346at2759"/>
<feature type="compositionally biased region" description="Polar residues" evidence="10">
    <location>
        <begin position="2298"/>
        <end position="2308"/>
    </location>
</feature>
<protein>
    <submittedName>
        <fullName evidence="13">Guanylyl cyclase</fullName>
    </submittedName>
</protein>
<comment type="subcellular location">
    <subcellularLocation>
        <location evidence="1">Membrane</location>
        <topology evidence="1">Multi-pass membrane protein</topology>
    </subcellularLocation>
</comment>
<feature type="transmembrane region" description="Helical" evidence="11">
    <location>
        <begin position="1785"/>
        <end position="1807"/>
    </location>
</feature>
<dbReference type="Pfam" id="PF00122">
    <property type="entry name" value="E1-E2_ATPase"/>
    <property type="match status" value="1"/>
</dbReference>
<feature type="compositionally biased region" description="Polar residues" evidence="10">
    <location>
        <begin position="804"/>
        <end position="813"/>
    </location>
</feature>
<dbReference type="InterPro" id="IPR023298">
    <property type="entry name" value="ATPase_P-typ_TM_dom_sf"/>
</dbReference>
<sequence length="2978" mass="337957">MDDKSEGNDLPDGRKGHYSGETSSANKVVNQPESAEEIGARTTSKGTLNSYKKLPFATEKELNNDSKSAQSRTAGTRSDYGPGSRSVKSGARSDNASVSRSGKHRRANEKLTNSYLGTKIQPAWETRTFNINPVTNDDLSRFLRNEQHTQRWSIISQLFYILFYNIRRFPFLWGIFIFLCEVLAPIWLPRGIPKKAWYSTAVPLFVCLFMSMFVNLLEFKKRYNLGRFIDNKRCILLKDGKLSTVRSGNVVVGNILKLSCDDQIPADAVVLYSSNPDGALYLDTCFLDGQTDLKTKYSVKDSKMESSLRSYHNLKGNIVCDKPCADMNKFSGLLKIKGYPRPSVINIDNFIMRGSILRNTSHIYAVVVYTGPDTKASQNFLRIFKPIKIGCLEHTINKISIVLGLIYLFCAVFSITVRYVNVMRGIGKFNRNIVSPVDSLFFIIYRFTILYAPIIPMTLPAVMDLLRLLYLPFYDSYMSFEAIEEESCIDPSTSFGSIDPLSKSRTVNHSSLTSTNGNGKKQSGKKSRIKNKRTNLAKRDHNNNGTWTLNSGLCEELGLVDFIFTDKTGTLTTNNLNITLVTISNKSYTPKQLVQMYRSASLAESRTGSSVGHRGYSRYSGFGGFSGRFPEPYPGYIDKEGEEGGSSSCATSCHGSSSYSPETNQGSSSPHVGSNSAVSNDRISRKSSTLGSNSPTSTHPIDAVRTGSYKYDDEDGDTEINFIREHFMRMLCICNPCLNAHDGESTNTLSSGLNTTYSRASSFRLNNLQVRSYNLDAPSLELSDHDIEGKEGNQLESLDRGSDSLMSKSNESASGVKMEGGPDSSDRRVLDNEDDASKSDEVSGGKSAKIEIAKDKEKDDDKHSDGRDDEEEDKDDLDDLPLFKKSKSKAHFGTVSYINLDDQNIESNTFEFKDYDTMPELEEKRYLNCISKEDECMVNLANESGYLVVNRTKERIMVNCNGNFVNYDVIGVNEFTSSRKRMSVVVTNLCNEENYLYVKGEGNSMLSCIKDAKVRASVDSRIKKNSLFGYRVIICGYKSLTSTELLDYQAQVSAHNAAVNHTHHSVHNPTNNPNAVNPNRTPLINELDEKYLNQLEDDIEYLGIIMFRDEIQRDITSAIDLLMDAGIRIWVLTGDNKEATIQTCYLTKLLNVPTRLFNVQFVSLMEVYEEGDAEQGPAARFEPPNAFDGSKLYDTPSRFDPVTPYDPEGLAQEKIDQAEKRYDAVCDNIYNKFLIEKSNRNSEQMCLVIESKDLDEMMRSVKGQNILVNMACSADVVLGCLLTPVQKGRLVQLVRSKLVPTPITLSIGDGINDIHMLQHSHISICLQPSNDDRFSHIDDEIGFGAEGGIKKTTTKMNGHMDLYNGTDLARGATNLNSSDGGDASESTTDKAENAKSRMEQANLLHHNNLIDSHELHRDDHVYKSENYFIRAQKKIISNDVIGYCDFCIDNFSNLTDLLFLQGTRILRAMSLVIYFTLFKSLILMLPLFYYQMFTNWVGLDLYGSFVNIAYNLVFTLLPLVFVVLFHQDVNSDFYRRLPILYTLSRRRIYLNTTNSLFWIAEGIIGSLITYFPLHLLIVSNDNVFKMEIITNRTFGLIVSVSSIIIFNTRLLVTYTPNSVLMRVLSVGYFFLSVPTYLGLTFVSGKRALGVSSFQVIRVLPFYMLVPVWVTFTVVVGILSNMLQMYLLPSLTKYLKAYLNKIRETTMVDLRNVFNLYGNNIVKNMIPTSRPFKIKSVSHMHMNKNKHKDHFRTLINVYTLRFKDIQLENDYKLDKNKKQYYENGHWYKVVFILLLLFYIGGYLIEYFVQKAWMKPPPLYSMVPTLLLSCVLIVCIVVSFNHRLFIRFINQILYSLVIFMILQHLANRFLVKSISWLHPVLFPIFTFVILRLSFVLSVISNLIFFIGTVVAVTNNIHVLPLFIGINIFVGFVGYELEFKSRRNFIMEFSVLNYRKKQSELLNTMLPKTVVSKMINAKLNENGIPVGFEAESHHNVCVIFADVYNFQNLVATTEPHKLVEIMDNLFLSFDRCSKEFGAVKIETVSETYLTSIGLNYPTDSSRYYLQLFTGENPNGMRDSMDELERGKAAASLAIDMAIAMLQVASTMKINNNDSIGVKIGINTGYVISGLVGAKKPQYALFGDTVNTASRMKMTGEVGKIHISESTYEFLRDDRTLEFTSRQTQVKGKGLMNTYLLEKAIGTNYPDFSSGSTIHEVDIYFNLMKNRVSKTSASASIRTVSHTGQSHSSSDEAVPTEDAGRATSSPEHGPSSPSIRSSDHSIRSGENTNRSEHFNSLRLGESNHSSRSTGHASSDYYLKDEEDDYMLSNERDMERIRNRRININRAVGNEEDEITSFGYEPMYTTNFANSLVESATCFDKFKGFFRHMFACCSRNRRRTIVSSNSLRIGDSRRFFSFSKRGTKRFTNRLFSIGNNRYSGSSSSSNYNLIGKGITRPYSAMGKGYSPFSRTSNPLGRGQHRLRKGLTMGRRTFSIGSNKAHKRLSRLNTMSHRSYRSDVTDKEVDGIHMKRTETIFLKFRDKLQEDRYRNNFYNSPANVEVNEYALFIFLITFIVQSIINVNIPRIYHKDGIKLIIFLNYILYWTVRCFFILISFCLWLLFHYRFFSRDDHNKVIKLFTFFLNLLFVMATCVFALSNSWSIKRTEEVDGSLWLTSDSIEFYFYLILLHHSTGMLFQNCLLIDSLFLVMSMTFISSSVQPTSTTVTALFTIPICVLFNLMSAHCKESIDRKTFFTNEKAYMIETRINQILNEMLPKSILEEFKQEKLKMSYVHNNMSFLFSDICGFTSWANSVDPSEVIALLQKLFANFDRNTTNFNLYKLCTIGDAYVAISEPYLTNTNDMRLNDLLNILQMAYSMLHIIQETRDLFNIPDLNMRIGLHYGSCIGGVIGSGRLRYDVWGTDIYTANMIESNGIPGKVCISESVKDILSTNFPNRFSFKFHKDVNVIDKVIKSYVIEYDSRENM</sequence>
<dbReference type="CDD" id="cd07302">
    <property type="entry name" value="CHD"/>
    <property type="match status" value="2"/>
</dbReference>
<feature type="compositionally biased region" description="Low complexity" evidence="10">
    <location>
        <begin position="645"/>
        <end position="660"/>
    </location>
</feature>
<dbReference type="GO" id="GO:0045332">
    <property type="term" value="P:phospholipid translocation"/>
    <property type="evidence" value="ECO:0007669"/>
    <property type="project" value="TreeGrafter"/>
</dbReference>
<dbReference type="Pfam" id="PF08282">
    <property type="entry name" value="Hydrolase_3"/>
    <property type="match status" value="1"/>
</dbReference>
<feature type="compositionally biased region" description="Basic and acidic residues" evidence="10">
    <location>
        <begin position="2273"/>
        <end position="2291"/>
    </location>
</feature>
<proteinExistence type="inferred from homology"/>
<organism evidence="13 14">
    <name type="scientific">Theileria orientalis</name>
    <dbReference type="NCBI Taxonomy" id="68886"/>
    <lineage>
        <taxon>Eukaryota</taxon>
        <taxon>Sar</taxon>
        <taxon>Alveolata</taxon>
        <taxon>Apicomplexa</taxon>
        <taxon>Aconoidasida</taxon>
        <taxon>Piroplasmida</taxon>
        <taxon>Theileriidae</taxon>
        <taxon>Theileria</taxon>
    </lineage>
</organism>
<evidence type="ECO:0000313" key="13">
    <source>
        <dbReference type="EMBL" id="UKJ90785.2"/>
    </source>
</evidence>
<dbReference type="PROSITE" id="PS00154">
    <property type="entry name" value="ATPASE_E1_E2"/>
    <property type="match status" value="1"/>
</dbReference>
<feature type="region of interest" description="Disordered" evidence="10">
    <location>
        <begin position="2231"/>
        <end position="2311"/>
    </location>
</feature>
<dbReference type="InterPro" id="IPR001054">
    <property type="entry name" value="A/G_cyclase"/>
</dbReference>
<keyword evidence="5" id="KW-0460">Magnesium</keyword>
<dbReference type="SFLD" id="SFLDG00002">
    <property type="entry name" value="C1.7:_P-type_atpase_like"/>
    <property type="match status" value="1"/>
</dbReference>
<dbReference type="PROSITE" id="PS00452">
    <property type="entry name" value="GUANYLATE_CYCLASE_1"/>
    <property type="match status" value="1"/>
</dbReference>
<feature type="region of interest" description="Disordered" evidence="10">
    <location>
        <begin position="1374"/>
        <end position="1394"/>
    </location>
</feature>
<feature type="compositionally biased region" description="Basic and acidic residues" evidence="10">
    <location>
        <begin position="1"/>
        <end position="15"/>
    </location>
</feature>
<keyword evidence="7 11" id="KW-0472">Membrane</keyword>
<feature type="domain" description="Guanylate cyclase" evidence="12">
    <location>
        <begin position="2791"/>
        <end position="2924"/>
    </location>
</feature>
<evidence type="ECO:0000256" key="6">
    <source>
        <dbReference type="ARBA" id="ARBA00022989"/>
    </source>
</evidence>
<feature type="transmembrane region" description="Helical" evidence="11">
    <location>
        <begin position="1819"/>
        <end position="1838"/>
    </location>
</feature>
<dbReference type="Pfam" id="PF00211">
    <property type="entry name" value="Guanylate_cyc"/>
    <property type="match status" value="2"/>
</dbReference>
<keyword evidence="8 9" id="KW-0456">Lyase</keyword>
<dbReference type="GO" id="GO:0035556">
    <property type="term" value="P:intracellular signal transduction"/>
    <property type="evidence" value="ECO:0007669"/>
    <property type="project" value="InterPro"/>
</dbReference>
<feature type="transmembrane region" description="Helical" evidence="11">
    <location>
        <begin position="1468"/>
        <end position="1488"/>
    </location>
</feature>
<feature type="transmembrane region" description="Helical" evidence="11">
    <location>
        <begin position="1659"/>
        <end position="1682"/>
    </location>
</feature>
<feature type="region of interest" description="Disordered" evidence="10">
    <location>
        <begin position="633"/>
        <end position="714"/>
    </location>
</feature>
<feature type="transmembrane region" description="Helical" evidence="11">
    <location>
        <begin position="440"/>
        <end position="462"/>
    </location>
</feature>
<feature type="transmembrane region" description="Helical" evidence="11">
    <location>
        <begin position="2675"/>
        <end position="2703"/>
    </location>
</feature>
<dbReference type="InterPro" id="IPR059000">
    <property type="entry name" value="ATPase_P-type_domA"/>
</dbReference>
<feature type="transmembrane region" description="Helical" evidence="11">
    <location>
        <begin position="2559"/>
        <end position="2578"/>
    </location>
</feature>
<feature type="transmembrane region" description="Helical" evidence="11">
    <location>
        <begin position="2715"/>
        <end position="2735"/>
    </location>
</feature>
<feature type="compositionally biased region" description="Polar residues" evidence="10">
    <location>
        <begin position="2231"/>
        <end position="2244"/>
    </location>
</feature>
<feature type="transmembrane region" description="Helical" evidence="11">
    <location>
        <begin position="2590"/>
        <end position="2615"/>
    </location>
</feature>
<dbReference type="Gene3D" id="2.70.150.10">
    <property type="entry name" value="Calcium-transporting ATPase, cytoplasmic transduction domain A"/>
    <property type="match status" value="1"/>
</dbReference>
<dbReference type="SFLD" id="SFLDF00027">
    <property type="entry name" value="p-type_atpase"/>
    <property type="match status" value="1"/>
</dbReference>
<dbReference type="Gene3D" id="3.30.70.1230">
    <property type="entry name" value="Nucleotide cyclase"/>
    <property type="match status" value="2"/>
</dbReference>
<feature type="transmembrane region" description="Helical" evidence="11">
    <location>
        <begin position="1508"/>
        <end position="1527"/>
    </location>
</feature>
<evidence type="ECO:0000259" key="12">
    <source>
        <dbReference type="PROSITE" id="PS50125"/>
    </source>
</evidence>
<feature type="transmembrane region" description="Helical" evidence="11">
    <location>
        <begin position="171"/>
        <end position="190"/>
    </location>
</feature>
<dbReference type="Gene3D" id="3.40.1110.10">
    <property type="entry name" value="Calcium-transporting ATPase, cytoplasmic domain N"/>
    <property type="match status" value="1"/>
</dbReference>
<dbReference type="InterPro" id="IPR018297">
    <property type="entry name" value="A/G_cyclase_CS"/>
</dbReference>
<dbReference type="GO" id="GO:0046872">
    <property type="term" value="F:metal ion binding"/>
    <property type="evidence" value="ECO:0007669"/>
    <property type="project" value="UniProtKB-KW"/>
</dbReference>
<feature type="compositionally biased region" description="Acidic residues" evidence="10">
    <location>
        <begin position="867"/>
        <end position="879"/>
    </location>
</feature>
<feature type="compositionally biased region" description="Polar residues" evidence="10">
    <location>
        <begin position="65"/>
        <end position="76"/>
    </location>
</feature>
<feature type="region of interest" description="Disordered" evidence="10">
    <location>
        <begin position="500"/>
        <end position="543"/>
    </location>
</feature>
<name>A0A976M912_THEOR</name>
<dbReference type="SFLD" id="SFLDS00003">
    <property type="entry name" value="Haloacid_Dehalogenase"/>
    <property type="match status" value="1"/>
</dbReference>
<dbReference type="InterPro" id="IPR036412">
    <property type="entry name" value="HAD-like_sf"/>
</dbReference>
<dbReference type="GO" id="GO:0016849">
    <property type="term" value="F:phosphorus-oxygen lyase activity"/>
    <property type="evidence" value="ECO:0007669"/>
    <property type="project" value="InterPro"/>
</dbReference>
<feature type="compositionally biased region" description="Basic and acidic residues" evidence="10">
    <location>
        <begin position="784"/>
        <end position="802"/>
    </location>
</feature>
<keyword evidence="6 11" id="KW-1133">Transmembrane helix</keyword>
<dbReference type="PANTHER" id="PTHR24092">
    <property type="entry name" value="PROBABLE PHOSPHOLIPID-TRANSPORTING ATPASE"/>
    <property type="match status" value="1"/>
</dbReference>
<feature type="transmembrane region" description="Helical" evidence="11">
    <location>
        <begin position="1619"/>
        <end position="1639"/>
    </location>
</feature>
<feature type="region of interest" description="Disordered" evidence="10">
    <location>
        <begin position="784"/>
        <end position="879"/>
    </location>
</feature>
<dbReference type="Proteomes" id="UP000244803">
    <property type="component" value="Chromosome 2"/>
</dbReference>
<feature type="compositionally biased region" description="Basic and acidic residues" evidence="10">
    <location>
        <begin position="824"/>
        <end position="866"/>
    </location>
</feature>
<dbReference type="Pfam" id="PF16212">
    <property type="entry name" value="PhoLip_ATPase_C"/>
    <property type="match status" value="1"/>
</dbReference>
<feature type="transmembrane region" description="Helical" evidence="11">
    <location>
        <begin position="1880"/>
        <end position="1904"/>
    </location>
</feature>
<evidence type="ECO:0000256" key="1">
    <source>
        <dbReference type="ARBA" id="ARBA00004141"/>
    </source>
</evidence>
<reference evidence="13" key="1">
    <citation type="submission" date="2022-07" db="EMBL/GenBank/DDBJ databases">
        <title>Evaluation of T. orientalis genome assembly methods using nanopore sequencing and analysis of variation between genomes.</title>
        <authorList>
            <person name="Yam J."/>
            <person name="Micallef M.L."/>
            <person name="Liu M."/>
            <person name="Djordjevic S.P."/>
            <person name="Bogema D.R."/>
            <person name="Jenkins C."/>
        </authorList>
    </citation>
    <scope>NUCLEOTIDE SEQUENCE</scope>
    <source>
        <strain evidence="13">Fish Creek</strain>
    </source>
</reference>